<dbReference type="PANTHER" id="PTHR34956">
    <property type="entry name" value="OS05G0397300 PROTEIN"/>
    <property type="match status" value="1"/>
</dbReference>
<protein>
    <submittedName>
        <fullName evidence="1">Uncharacterized protein</fullName>
    </submittedName>
</protein>
<evidence type="ECO:0000313" key="1">
    <source>
        <dbReference type="EMBL" id="PWA38332.1"/>
    </source>
</evidence>
<proteinExistence type="predicted"/>
<reference evidence="1 2" key="1">
    <citation type="journal article" date="2018" name="Mol. Plant">
        <title>The genome of Artemisia annua provides insight into the evolution of Asteraceae family and artemisinin biosynthesis.</title>
        <authorList>
            <person name="Shen Q."/>
            <person name="Zhang L."/>
            <person name="Liao Z."/>
            <person name="Wang S."/>
            <person name="Yan T."/>
            <person name="Shi P."/>
            <person name="Liu M."/>
            <person name="Fu X."/>
            <person name="Pan Q."/>
            <person name="Wang Y."/>
            <person name="Lv Z."/>
            <person name="Lu X."/>
            <person name="Zhang F."/>
            <person name="Jiang W."/>
            <person name="Ma Y."/>
            <person name="Chen M."/>
            <person name="Hao X."/>
            <person name="Li L."/>
            <person name="Tang Y."/>
            <person name="Lv G."/>
            <person name="Zhou Y."/>
            <person name="Sun X."/>
            <person name="Brodelius P.E."/>
            <person name="Rose J.K.C."/>
            <person name="Tang K."/>
        </authorList>
    </citation>
    <scope>NUCLEOTIDE SEQUENCE [LARGE SCALE GENOMIC DNA]</scope>
    <source>
        <strain evidence="2">cv. Huhao1</strain>
        <tissue evidence="1">Leaf</tissue>
    </source>
</reference>
<dbReference type="EMBL" id="PKPP01015747">
    <property type="protein sequence ID" value="PWA38332.1"/>
    <property type="molecule type" value="Genomic_DNA"/>
</dbReference>
<dbReference type="AlphaFoldDB" id="A0A2U1KNL2"/>
<organism evidence="1 2">
    <name type="scientific">Artemisia annua</name>
    <name type="common">Sweet wormwood</name>
    <dbReference type="NCBI Taxonomy" id="35608"/>
    <lineage>
        <taxon>Eukaryota</taxon>
        <taxon>Viridiplantae</taxon>
        <taxon>Streptophyta</taxon>
        <taxon>Embryophyta</taxon>
        <taxon>Tracheophyta</taxon>
        <taxon>Spermatophyta</taxon>
        <taxon>Magnoliopsida</taxon>
        <taxon>eudicotyledons</taxon>
        <taxon>Gunneridae</taxon>
        <taxon>Pentapetalae</taxon>
        <taxon>asterids</taxon>
        <taxon>campanulids</taxon>
        <taxon>Asterales</taxon>
        <taxon>Asteraceae</taxon>
        <taxon>Asteroideae</taxon>
        <taxon>Anthemideae</taxon>
        <taxon>Artemisiinae</taxon>
        <taxon>Artemisia</taxon>
    </lineage>
</organism>
<gene>
    <name evidence="1" type="ORF">CTI12_AA582310</name>
</gene>
<sequence>MDSNTITTRSQEIDTSNDLDSFYFELEKRILALIADDENEDDFVGSTNSKVSTSLWMNRQNSISEQQHESYFCWKHGNENPTSIVPVWLLNLWKNTSKGTGVFIPARTIGARKRTNRGRSYMRNSIRGTRYDRVIE</sequence>
<dbReference type="Proteomes" id="UP000245207">
    <property type="component" value="Unassembled WGS sequence"/>
</dbReference>
<comment type="caution">
    <text evidence="1">The sequence shown here is derived from an EMBL/GenBank/DDBJ whole genome shotgun (WGS) entry which is preliminary data.</text>
</comment>
<dbReference type="OrthoDB" id="1649181at2759"/>
<name>A0A2U1KNL2_ARTAN</name>
<keyword evidence="2" id="KW-1185">Reference proteome</keyword>
<evidence type="ECO:0000313" key="2">
    <source>
        <dbReference type="Proteomes" id="UP000245207"/>
    </source>
</evidence>
<accession>A0A2U1KNL2</accession>
<dbReference type="PANTHER" id="PTHR34956:SF1">
    <property type="entry name" value="DUF4005 DOMAIN-CONTAINING PROTEIN"/>
    <property type="match status" value="1"/>
</dbReference>